<protein>
    <submittedName>
        <fullName evidence="2">Uncharacterized protein</fullName>
    </submittedName>
</protein>
<dbReference type="AlphaFoldDB" id="A0A1H1NA04"/>
<gene>
    <name evidence="2" type="ORF">SAMN04489812_0433</name>
</gene>
<dbReference type="Pfam" id="PF11272">
    <property type="entry name" value="DUF3072"/>
    <property type="match status" value="1"/>
</dbReference>
<evidence type="ECO:0000313" key="2">
    <source>
        <dbReference type="EMBL" id="SDR95555.1"/>
    </source>
</evidence>
<dbReference type="Proteomes" id="UP000199103">
    <property type="component" value="Chromosome I"/>
</dbReference>
<name>A0A1H1NA04_9ACTN</name>
<evidence type="ECO:0000313" key="3">
    <source>
        <dbReference type="Proteomes" id="UP000199103"/>
    </source>
</evidence>
<evidence type="ECO:0000256" key="1">
    <source>
        <dbReference type="SAM" id="Phobius"/>
    </source>
</evidence>
<accession>A0A1H1NA04</accession>
<keyword evidence="1" id="KW-0472">Membrane</keyword>
<keyword evidence="1" id="KW-0812">Transmembrane</keyword>
<feature type="transmembrane region" description="Helical" evidence="1">
    <location>
        <begin position="12"/>
        <end position="35"/>
    </location>
</feature>
<keyword evidence="3" id="KW-1185">Reference proteome</keyword>
<organism evidence="2 3">
    <name type="scientific">Microlunatus soli</name>
    <dbReference type="NCBI Taxonomy" id="630515"/>
    <lineage>
        <taxon>Bacteria</taxon>
        <taxon>Bacillati</taxon>
        <taxon>Actinomycetota</taxon>
        <taxon>Actinomycetes</taxon>
        <taxon>Propionibacteriales</taxon>
        <taxon>Propionibacteriaceae</taxon>
        <taxon>Microlunatus</taxon>
    </lineage>
</organism>
<proteinExistence type="predicted"/>
<sequence length="299" mass="32060">MYTVRVSPCMVASSIGAIGVGVAAGVAGAAGMAFGRKAVATGTLRAGHRLKCPVLDLGLAVLRRKQPLDAMSTRRDGIRVYADVTGRRVEDRGLIVGGDGSNTLRYPLRHDRHQRVRFDRKLPTSGGSGIEYIFSKYRLETCRRREAVVAQLPIRGKELRHLAAPGGADRRTRLSGGSGAGLRQDVPHLAVRPQRLSLRGSAPTIRIVASLQGWREGLERDPDDRARWNGPMAGAQRSCLDTLPKEAGEQIPANLSRADASSTSIGCRTAMSAQSANPAEVDVSVFKVRTSDPGTRHVG</sequence>
<dbReference type="InterPro" id="IPR021425">
    <property type="entry name" value="DUF3072"/>
</dbReference>
<keyword evidence="1" id="KW-1133">Transmembrane helix</keyword>
<reference evidence="2 3" key="1">
    <citation type="submission" date="2016-10" db="EMBL/GenBank/DDBJ databases">
        <authorList>
            <person name="de Groot N.N."/>
        </authorList>
    </citation>
    <scope>NUCLEOTIDE SEQUENCE [LARGE SCALE GENOMIC DNA]</scope>
    <source>
        <strain evidence="2 3">DSM 21800</strain>
    </source>
</reference>
<dbReference type="EMBL" id="LT629772">
    <property type="protein sequence ID" value="SDR95555.1"/>
    <property type="molecule type" value="Genomic_DNA"/>
</dbReference>